<sequence>METRLRGAGLLGVSSVLVARAPAAPTPTPYIALSLLPTSPGRGEPRYVPPCGYCHMHGHPKTDCFKKQLDLRNGVLTTSTGPRAPLQRPPPPISPSRTLRSFGASWLFFNGALLPLWPVLLNIQGTLAQFSCSGAHTQNGVPKRKHRHLLETARAMMIVAFLPAHFWVEVASISTFHINLRPSTALQGGPCSSEPLHFRPHTFFTHQILLSTLATFPTFLPDVSFLAYGDSSLPVSLLSSSM</sequence>
<dbReference type="InterPro" id="IPR012337">
    <property type="entry name" value="RNaseH-like_sf"/>
</dbReference>
<evidence type="ECO:0000256" key="1">
    <source>
        <dbReference type="SAM" id="SignalP"/>
    </source>
</evidence>
<dbReference type="SUPFAM" id="SSF53098">
    <property type="entry name" value="Ribonuclease H-like"/>
    <property type="match status" value="1"/>
</dbReference>
<dbReference type="EMBL" id="JAUUTY010000384">
    <property type="protein sequence ID" value="KAK1601641.1"/>
    <property type="molecule type" value="Genomic_DNA"/>
</dbReference>
<dbReference type="Proteomes" id="UP001231189">
    <property type="component" value="Unassembled WGS sequence"/>
</dbReference>
<feature type="chain" id="PRO_5042037528" evidence="1">
    <location>
        <begin position="24"/>
        <end position="242"/>
    </location>
</feature>
<reference evidence="2" key="1">
    <citation type="submission" date="2023-07" db="EMBL/GenBank/DDBJ databases">
        <title>A chromosome-level genome assembly of Lolium multiflorum.</title>
        <authorList>
            <person name="Chen Y."/>
            <person name="Copetti D."/>
            <person name="Kolliker R."/>
            <person name="Studer B."/>
        </authorList>
    </citation>
    <scope>NUCLEOTIDE SEQUENCE</scope>
    <source>
        <strain evidence="2">02402/16</strain>
        <tissue evidence="2">Leaf</tissue>
    </source>
</reference>
<gene>
    <name evidence="2" type="ORF">QYE76_026943</name>
</gene>
<feature type="signal peptide" evidence="1">
    <location>
        <begin position="1"/>
        <end position="23"/>
    </location>
</feature>
<keyword evidence="3" id="KW-1185">Reference proteome</keyword>
<dbReference type="AlphaFoldDB" id="A0AAD8VDZ5"/>
<keyword evidence="1" id="KW-0732">Signal</keyword>
<evidence type="ECO:0000313" key="3">
    <source>
        <dbReference type="Proteomes" id="UP001231189"/>
    </source>
</evidence>
<proteinExistence type="predicted"/>
<protein>
    <submittedName>
        <fullName evidence="2">Uncharacterized protein</fullName>
    </submittedName>
</protein>
<evidence type="ECO:0000313" key="2">
    <source>
        <dbReference type="EMBL" id="KAK1601641.1"/>
    </source>
</evidence>
<organism evidence="2 3">
    <name type="scientific">Lolium multiflorum</name>
    <name type="common">Italian ryegrass</name>
    <name type="synonym">Lolium perenne subsp. multiflorum</name>
    <dbReference type="NCBI Taxonomy" id="4521"/>
    <lineage>
        <taxon>Eukaryota</taxon>
        <taxon>Viridiplantae</taxon>
        <taxon>Streptophyta</taxon>
        <taxon>Embryophyta</taxon>
        <taxon>Tracheophyta</taxon>
        <taxon>Spermatophyta</taxon>
        <taxon>Magnoliopsida</taxon>
        <taxon>Liliopsida</taxon>
        <taxon>Poales</taxon>
        <taxon>Poaceae</taxon>
        <taxon>BOP clade</taxon>
        <taxon>Pooideae</taxon>
        <taxon>Poodae</taxon>
        <taxon>Poeae</taxon>
        <taxon>Poeae Chloroplast Group 2 (Poeae type)</taxon>
        <taxon>Loliodinae</taxon>
        <taxon>Loliinae</taxon>
        <taxon>Lolium</taxon>
    </lineage>
</organism>
<accession>A0AAD8VDZ5</accession>
<comment type="caution">
    <text evidence="2">The sequence shown here is derived from an EMBL/GenBank/DDBJ whole genome shotgun (WGS) entry which is preliminary data.</text>
</comment>
<name>A0AAD8VDZ5_LOLMU</name>